<proteinExistence type="predicted"/>
<dbReference type="EMBL" id="OX395136">
    <property type="protein sequence ID" value="CAI5787900.1"/>
    <property type="molecule type" value="Genomic_DNA"/>
</dbReference>
<evidence type="ECO:0000313" key="1">
    <source>
        <dbReference type="EMBL" id="CAI5787900.1"/>
    </source>
</evidence>
<name>A0AA35PJ71_9SAUR</name>
<gene>
    <name evidence="1" type="ORF">PODLI_1B012789</name>
</gene>
<reference evidence="1" key="1">
    <citation type="submission" date="2022-12" db="EMBL/GenBank/DDBJ databases">
        <authorList>
            <person name="Alioto T."/>
            <person name="Alioto T."/>
            <person name="Gomez Garrido J."/>
        </authorList>
    </citation>
    <scope>NUCLEOTIDE SEQUENCE</scope>
</reference>
<sequence length="103" mass="11344">MLADLEDTDNEGGNGGQLEKPHLYLRSLEFELDPCRGNGKVCLVYKNTKPGSTCTSPSTVNTEQLSEADSFVNRLDPNKIFLRLHSSTLKSCGSPLLIPVSFW</sequence>
<dbReference type="PANTHER" id="PTHR31854:SF2">
    <property type="entry name" value="TUBULIN POLYGLUTAMYLASE COMPLEX SUBUNIT 2"/>
    <property type="match status" value="1"/>
</dbReference>
<dbReference type="InterPro" id="IPR039231">
    <property type="entry name" value="TPGS2"/>
</dbReference>
<organism evidence="1 2">
    <name type="scientific">Podarcis lilfordi</name>
    <name type="common">Lilford's wall lizard</name>
    <dbReference type="NCBI Taxonomy" id="74358"/>
    <lineage>
        <taxon>Eukaryota</taxon>
        <taxon>Metazoa</taxon>
        <taxon>Chordata</taxon>
        <taxon>Craniata</taxon>
        <taxon>Vertebrata</taxon>
        <taxon>Euteleostomi</taxon>
        <taxon>Lepidosauria</taxon>
        <taxon>Squamata</taxon>
        <taxon>Bifurcata</taxon>
        <taxon>Unidentata</taxon>
        <taxon>Episquamata</taxon>
        <taxon>Laterata</taxon>
        <taxon>Lacertibaenia</taxon>
        <taxon>Lacertidae</taxon>
        <taxon>Podarcis</taxon>
    </lineage>
</organism>
<accession>A0AA35PJ71</accession>
<dbReference type="AlphaFoldDB" id="A0AA35PJ71"/>
<dbReference type="PANTHER" id="PTHR31854">
    <property type="entry name" value="TUBULIN POLYGLUTAMYLASE COMPLEX SUBUNIT 2"/>
    <property type="match status" value="1"/>
</dbReference>
<protein>
    <submittedName>
        <fullName evidence="1">Uncharacterized protein</fullName>
    </submittedName>
</protein>
<dbReference type="Proteomes" id="UP001178461">
    <property type="component" value="Chromosome 11"/>
</dbReference>
<keyword evidence="2" id="KW-1185">Reference proteome</keyword>
<evidence type="ECO:0000313" key="2">
    <source>
        <dbReference type="Proteomes" id="UP001178461"/>
    </source>
</evidence>